<keyword evidence="2" id="KW-1185">Reference proteome</keyword>
<gene>
    <name evidence="1" type="ORF">RPERSI_LOCUS6903</name>
</gene>
<feature type="non-terminal residue" evidence="1">
    <location>
        <position position="1"/>
    </location>
</feature>
<organism evidence="1 2">
    <name type="scientific">Racocetra persica</name>
    <dbReference type="NCBI Taxonomy" id="160502"/>
    <lineage>
        <taxon>Eukaryota</taxon>
        <taxon>Fungi</taxon>
        <taxon>Fungi incertae sedis</taxon>
        <taxon>Mucoromycota</taxon>
        <taxon>Glomeromycotina</taxon>
        <taxon>Glomeromycetes</taxon>
        <taxon>Diversisporales</taxon>
        <taxon>Gigasporaceae</taxon>
        <taxon>Racocetra</taxon>
    </lineage>
</organism>
<sequence>NLRRFADSYIDILDFYTDVKEFLIELATVKASTIKCLGLVWSRQKKIQTLYSKELGLVFATSLKSNFTDNDKTLVLDEETLLSIFNRLKNRLQNTKYIAIHIASLESFKKVIEKIKGSRIEESELGVEGRGLRIEESGSRIEELGSRIKKSGLRIKESESRSGELGSRSKNQDQEVKKWDQELQE</sequence>
<proteinExistence type="predicted"/>
<evidence type="ECO:0000313" key="1">
    <source>
        <dbReference type="EMBL" id="CAG8625840.1"/>
    </source>
</evidence>
<comment type="caution">
    <text evidence="1">The sequence shown here is derived from an EMBL/GenBank/DDBJ whole genome shotgun (WGS) entry which is preliminary data.</text>
</comment>
<dbReference type="Proteomes" id="UP000789920">
    <property type="component" value="Unassembled WGS sequence"/>
</dbReference>
<evidence type="ECO:0000313" key="2">
    <source>
        <dbReference type="Proteomes" id="UP000789920"/>
    </source>
</evidence>
<reference evidence="1" key="1">
    <citation type="submission" date="2021-06" db="EMBL/GenBank/DDBJ databases">
        <authorList>
            <person name="Kallberg Y."/>
            <person name="Tangrot J."/>
            <person name="Rosling A."/>
        </authorList>
    </citation>
    <scope>NUCLEOTIDE SEQUENCE</scope>
    <source>
        <strain evidence="1">MA461A</strain>
    </source>
</reference>
<accession>A0ACA9N3L8</accession>
<name>A0ACA9N3L8_9GLOM</name>
<protein>
    <submittedName>
        <fullName evidence="1">36553_t:CDS:1</fullName>
    </submittedName>
</protein>
<dbReference type="EMBL" id="CAJVQC010011285">
    <property type="protein sequence ID" value="CAG8625840.1"/>
    <property type="molecule type" value="Genomic_DNA"/>
</dbReference>